<accession>A0A1L9UEU6</accession>
<gene>
    <name evidence="1" type="ORF">ASPBRDRAFT_129656</name>
</gene>
<dbReference type="Proteomes" id="UP000184499">
    <property type="component" value="Unassembled WGS sequence"/>
</dbReference>
<name>A0A1L9UEU6_ASPBC</name>
<evidence type="ECO:0000313" key="2">
    <source>
        <dbReference type="Proteomes" id="UP000184499"/>
    </source>
</evidence>
<dbReference type="EMBL" id="KV878687">
    <property type="protein sequence ID" value="OJJ70174.1"/>
    <property type="molecule type" value="Genomic_DNA"/>
</dbReference>
<keyword evidence="2" id="KW-1185">Reference proteome</keyword>
<protein>
    <submittedName>
        <fullName evidence="1">Uncharacterized protein</fullName>
    </submittedName>
</protein>
<organism evidence="1 2">
    <name type="scientific">Aspergillus brasiliensis (strain CBS 101740 / IMI 381727 / IBT 21946)</name>
    <dbReference type="NCBI Taxonomy" id="767769"/>
    <lineage>
        <taxon>Eukaryota</taxon>
        <taxon>Fungi</taxon>
        <taxon>Dikarya</taxon>
        <taxon>Ascomycota</taxon>
        <taxon>Pezizomycotina</taxon>
        <taxon>Eurotiomycetes</taxon>
        <taxon>Eurotiomycetidae</taxon>
        <taxon>Eurotiales</taxon>
        <taxon>Aspergillaceae</taxon>
        <taxon>Aspergillus</taxon>
        <taxon>Aspergillus subgen. Circumdati</taxon>
    </lineage>
</organism>
<sequence length="308" mass="35247">MDNDKVEEALETLDQLCSSLWNAKTGNIPAETLAHLPLSLITLDHQSIISGVAARYFIPWAEGDLRRYERNLVPEERNERISTSERTLKYGCTMGFDLSRPWGSGGEWAETMCCRFLEEVDMAPRKGTKGDRLPLRSLTGWRHSYYVHFSVAIPDEAPIPQPWHIERECYQWGPSCYWTLRGNKYSHVKASMFHGVDGVDGMIIREEVMVIILVMISRLENEDYAKHAVVPVMLFSFMRNHHGRILLAHCLENRLVVEMSPLYPFNIGEEGWEDSLALFTRYQVAGPSSLDTTEFPAAGRRSRIVAIR</sequence>
<reference evidence="2" key="1">
    <citation type="journal article" date="2017" name="Genome Biol.">
        <title>Comparative genomics reveals high biological diversity and specific adaptations in the industrially and medically important fungal genus Aspergillus.</title>
        <authorList>
            <person name="de Vries R.P."/>
            <person name="Riley R."/>
            <person name="Wiebenga A."/>
            <person name="Aguilar-Osorio G."/>
            <person name="Amillis S."/>
            <person name="Uchima C.A."/>
            <person name="Anderluh G."/>
            <person name="Asadollahi M."/>
            <person name="Askin M."/>
            <person name="Barry K."/>
            <person name="Battaglia E."/>
            <person name="Bayram O."/>
            <person name="Benocci T."/>
            <person name="Braus-Stromeyer S.A."/>
            <person name="Caldana C."/>
            <person name="Canovas D."/>
            <person name="Cerqueira G.C."/>
            <person name="Chen F."/>
            <person name="Chen W."/>
            <person name="Choi C."/>
            <person name="Clum A."/>
            <person name="Dos Santos R.A."/>
            <person name="Damasio A.R."/>
            <person name="Diallinas G."/>
            <person name="Emri T."/>
            <person name="Fekete E."/>
            <person name="Flipphi M."/>
            <person name="Freyberg S."/>
            <person name="Gallo A."/>
            <person name="Gournas C."/>
            <person name="Habgood R."/>
            <person name="Hainaut M."/>
            <person name="Harispe M.L."/>
            <person name="Henrissat B."/>
            <person name="Hilden K.S."/>
            <person name="Hope R."/>
            <person name="Hossain A."/>
            <person name="Karabika E."/>
            <person name="Karaffa L."/>
            <person name="Karanyi Z."/>
            <person name="Krasevec N."/>
            <person name="Kuo A."/>
            <person name="Kusch H."/>
            <person name="LaButti K."/>
            <person name="Lagendijk E.L."/>
            <person name="Lapidus A."/>
            <person name="Levasseur A."/>
            <person name="Lindquist E."/>
            <person name="Lipzen A."/>
            <person name="Logrieco A.F."/>
            <person name="MacCabe A."/>
            <person name="Maekelae M.R."/>
            <person name="Malavazi I."/>
            <person name="Melin P."/>
            <person name="Meyer V."/>
            <person name="Mielnichuk N."/>
            <person name="Miskei M."/>
            <person name="Molnar A.P."/>
            <person name="Mule G."/>
            <person name="Ngan C.Y."/>
            <person name="Orejas M."/>
            <person name="Orosz E."/>
            <person name="Ouedraogo J.P."/>
            <person name="Overkamp K.M."/>
            <person name="Park H.-S."/>
            <person name="Perrone G."/>
            <person name="Piumi F."/>
            <person name="Punt P.J."/>
            <person name="Ram A.F."/>
            <person name="Ramon A."/>
            <person name="Rauscher S."/>
            <person name="Record E."/>
            <person name="Riano-Pachon D.M."/>
            <person name="Robert V."/>
            <person name="Roehrig J."/>
            <person name="Ruller R."/>
            <person name="Salamov A."/>
            <person name="Salih N.S."/>
            <person name="Samson R.A."/>
            <person name="Sandor E."/>
            <person name="Sanguinetti M."/>
            <person name="Schuetze T."/>
            <person name="Sepcic K."/>
            <person name="Shelest E."/>
            <person name="Sherlock G."/>
            <person name="Sophianopoulou V."/>
            <person name="Squina F.M."/>
            <person name="Sun H."/>
            <person name="Susca A."/>
            <person name="Todd R.B."/>
            <person name="Tsang A."/>
            <person name="Unkles S.E."/>
            <person name="van de Wiele N."/>
            <person name="van Rossen-Uffink D."/>
            <person name="Oliveira J.V."/>
            <person name="Vesth T.C."/>
            <person name="Visser J."/>
            <person name="Yu J.-H."/>
            <person name="Zhou M."/>
            <person name="Andersen M.R."/>
            <person name="Archer D.B."/>
            <person name="Baker S.E."/>
            <person name="Benoit I."/>
            <person name="Brakhage A.A."/>
            <person name="Braus G.H."/>
            <person name="Fischer R."/>
            <person name="Frisvad J.C."/>
            <person name="Goldman G.H."/>
            <person name="Houbraken J."/>
            <person name="Oakley B."/>
            <person name="Pocsi I."/>
            <person name="Scazzocchio C."/>
            <person name="Seiboth B."/>
            <person name="vanKuyk P.A."/>
            <person name="Wortman J."/>
            <person name="Dyer P.S."/>
            <person name="Grigoriev I.V."/>
        </authorList>
    </citation>
    <scope>NUCLEOTIDE SEQUENCE [LARGE SCALE GENOMIC DNA]</scope>
    <source>
        <strain evidence="2">CBS 101740 / IMI 381727 / IBT 21946</strain>
    </source>
</reference>
<dbReference type="OMA" id="WHIEREC"/>
<dbReference type="OrthoDB" id="4177740at2759"/>
<dbReference type="AlphaFoldDB" id="A0A1L9UEU6"/>
<dbReference type="STRING" id="767769.A0A1L9UEU6"/>
<evidence type="ECO:0000313" key="1">
    <source>
        <dbReference type="EMBL" id="OJJ70174.1"/>
    </source>
</evidence>
<dbReference type="GeneID" id="93570646"/>
<proteinExistence type="predicted"/>
<dbReference type="VEuPathDB" id="FungiDB:ASPBRDRAFT_129656"/>
<dbReference type="RefSeq" id="XP_067477423.1">
    <property type="nucleotide sequence ID" value="XM_067618158.1"/>
</dbReference>